<evidence type="ECO:0000313" key="2">
    <source>
        <dbReference type="EMBL" id="PIK62816.1"/>
    </source>
</evidence>
<feature type="compositionally biased region" description="Acidic residues" evidence="1">
    <location>
        <begin position="71"/>
        <end position="89"/>
    </location>
</feature>
<accession>A0A2G8LRB8</accession>
<feature type="region of interest" description="Disordered" evidence="1">
    <location>
        <begin position="1"/>
        <end position="125"/>
    </location>
</feature>
<comment type="caution">
    <text evidence="2">The sequence shown here is derived from an EMBL/GenBank/DDBJ whole genome shotgun (WGS) entry which is preliminary data.</text>
</comment>
<feature type="compositionally biased region" description="Basic and acidic residues" evidence="1">
    <location>
        <begin position="109"/>
        <end position="121"/>
    </location>
</feature>
<dbReference type="EMBL" id="MRZV01000005">
    <property type="protein sequence ID" value="PIK62816.1"/>
    <property type="molecule type" value="Genomic_DNA"/>
</dbReference>
<reference evidence="2 3" key="1">
    <citation type="journal article" date="2017" name="PLoS Biol.">
        <title>The sea cucumber genome provides insights into morphological evolution and visceral regeneration.</title>
        <authorList>
            <person name="Zhang X."/>
            <person name="Sun L."/>
            <person name="Yuan J."/>
            <person name="Sun Y."/>
            <person name="Gao Y."/>
            <person name="Zhang L."/>
            <person name="Li S."/>
            <person name="Dai H."/>
            <person name="Hamel J.F."/>
            <person name="Liu C."/>
            <person name="Yu Y."/>
            <person name="Liu S."/>
            <person name="Lin W."/>
            <person name="Guo K."/>
            <person name="Jin S."/>
            <person name="Xu P."/>
            <person name="Storey K.B."/>
            <person name="Huan P."/>
            <person name="Zhang T."/>
            <person name="Zhou Y."/>
            <person name="Zhang J."/>
            <person name="Lin C."/>
            <person name="Li X."/>
            <person name="Xing L."/>
            <person name="Huo D."/>
            <person name="Sun M."/>
            <person name="Wang L."/>
            <person name="Mercier A."/>
            <person name="Li F."/>
            <person name="Yang H."/>
            <person name="Xiang J."/>
        </authorList>
    </citation>
    <scope>NUCLEOTIDE SEQUENCE [LARGE SCALE GENOMIC DNA]</scope>
    <source>
        <strain evidence="2">Shaxun</strain>
        <tissue evidence="2">Muscle</tissue>
    </source>
</reference>
<evidence type="ECO:0000256" key="1">
    <source>
        <dbReference type="SAM" id="MobiDB-lite"/>
    </source>
</evidence>
<feature type="compositionally biased region" description="Basic residues" evidence="1">
    <location>
        <begin position="1"/>
        <end position="12"/>
    </location>
</feature>
<name>A0A2G8LRB8_STIJA</name>
<dbReference type="Proteomes" id="UP000230750">
    <property type="component" value="Unassembled WGS sequence"/>
</dbReference>
<sequence>MSSRRSKRKPLHKVCDDQNGAEVKKRKRKAKGLNDEQLQGHVASGIQRSSRLKSAKAVNYREEENSSGNDDPVERDDSEYENSADEDKDFDLSLKRSAKKASVRRVKAKIKDDIKEDKESSDSENDFIKTNVSFEVSKLKTEINLSSDEESDIADNSGRGKRRAVKSLLMHLEMNLIFPPVIVSRKWM</sequence>
<evidence type="ECO:0000313" key="3">
    <source>
        <dbReference type="Proteomes" id="UP000230750"/>
    </source>
</evidence>
<feature type="compositionally biased region" description="Basic residues" evidence="1">
    <location>
        <begin position="96"/>
        <end position="108"/>
    </location>
</feature>
<organism evidence="2 3">
    <name type="scientific">Stichopus japonicus</name>
    <name type="common">Sea cucumber</name>
    <dbReference type="NCBI Taxonomy" id="307972"/>
    <lineage>
        <taxon>Eukaryota</taxon>
        <taxon>Metazoa</taxon>
        <taxon>Echinodermata</taxon>
        <taxon>Eleutherozoa</taxon>
        <taxon>Echinozoa</taxon>
        <taxon>Holothuroidea</taxon>
        <taxon>Aspidochirotacea</taxon>
        <taxon>Aspidochirotida</taxon>
        <taxon>Stichopodidae</taxon>
        <taxon>Apostichopus</taxon>
    </lineage>
</organism>
<dbReference type="AlphaFoldDB" id="A0A2G8LRB8"/>
<proteinExistence type="predicted"/>
<keyword evidence="3" id="KW-1185">Reference proteome</keyword>
<protein>
    <submittedName>
        <fullName evidence="2">Uncharacterized protein</fullName>
    </submittedName>
</protein>
<gene>
    <name evidence="2" type="ORF">BSL78_00267</name>
</gene>